<sequence>MTRLSGRGPDSSVKRFCISFRGGCSFMDSHSYSTRGQARRPLGWESNSIIGRLDTQAVTFTERVLAPVHEESTSSSSLARDYTRALG</sequence>
<name>A0ACB6ZYC3_THEGA</name>
<reference evidence="1" key="1">
    <citation type="submission" date="2019-10" db="EMBL/GenBank/DDBJ databases">
        <authorList>
            <consortium name="DOE Joint Genome Institute"/>
            <person name="Kuo A."/>
            <person name="Miyauchi S."/>
            <person name="Kiss E."/>
            <person name="Drula E."/>
            <person name="Kohler A."/>
            <person name="Sanchez-Garcia M."/>
            <person name="Andreopoulos B."/>
            <person name="Barry K.W."/>
            <person name="Bonito G."/>
            <person name="Buee M."/>
            <person name="Carver A."/>
            <person name="Chen C."/>
            <person name="Cichocki N."/>
            <person name="Clum A."/>
            <person name="Culley D."/>
            <person name="Crous P.W."/>
            <person name="Fauchery L."/>
            <person name="Girlanda M."/>
            <person name="Hayes R."/>
            <person name="Keri Z."/>
            <person name="Labutti K."/>
            <person name="Lipzen A."/>
            <person name="Lombard V."/>
            <person name="Magnuson J."/>
            <person name="Maillard F."/>
            <person name="Morin E."/>
            <person name="Murat C."/>
            <person name="Nolan M."/>
            <person name="Ohm R."/>
            <person name="Pangilinan J."/>
            <person name="Pereira M."/>
            <person name="Perotto S."/>
            <person name="Peter M."/>
            <person name="Riley R."/>
            <person name="Sitrit Y."/>
            <person name="Stielow B."/>
            <person name="Szollosi G."/>
            <person name="Zifcakova L."/>
            <person name="Stursova M."/>
            <person name="Spatafora J.W."/>
            <person name="Tedersoo L."/>
            <person name="Vaario L.-M."/>
            <person name="Yamada A."/>
            <person name="Yan M."/>
            <person name="Wang P."/>
            <person name="Xu J."/>
            <person name="Bruns T."/>
            <person name="Baldrian P."/>
            <person name="Vilgalys R."/>
            <person name="Henrissat B."/>
            <person name="Grigoriev I.V."/>
            <person name="Hibbett D."/>
            <person name="Nagy L.G."/>
            <person name="Martin F.M."/>
        </authorList>
    </citation>
    <scope>NUCLEOTIDE SEQUENCE</scope>
    <source>
        <strain evidence="1">P2</strain>
    </source>
</reference>
<protein>
    <submittedName>
        <fullName evidence="1">Uncharacterized protein</fullName>
    </submittedName>
</protein>
<keyword evidence="2" id="KW-1185">Reference proteome</keyword>
<comment type="caution">
    <text evidence="1">The sequence shown here is derived from an EMBL/GenBank/DDBJ whole genome shotgun (WGS) entry which is preliminary data.</text>
</comment>
<dbReference type="EMBL" id="MU117961">
    <property type="protein sequence ID" value="KAF9654106.1"/>
    <property type="molecule type" value="Genomic_DNA"/>
</dbReference>
<reference evidence="1" key="2">
    <citation type="journal article" date="2020" name="Nat. Commun.">
        <title>Large-scale genome sequencing of mycorrhizal fungi provides insights into the early evolution of symbiotic traits.</title>
        <authorList>
            <person name="Miyauchi S."/>
            <person name="Kiss E."/>
            <person name="Kuo A."/>
            <person name="Drula E."/>
            <person name="Kohler A."/>
            <person name="Sanchez-Garcia M."/>
            <person name="Morin E."/>
            <person name="Andreopoulos B."/>
            <person name="Barry K.W."/>
            <person name="Bonito G."/>
            <person name="Buee M."/>
            <person name="Carver A."/>
            <person name="Chen C."/>
            <person name="Cichocki N."/>
            <person name="Clum A."/>
            <person name="Culley D."/>
            <person name="Crous P.W."/>
            <person name="Fauchery L."/>
            <person name="Girlanda M."/>
            <person name="Hayes R.D."/>
            <person name="Keri Z."/>
            <person name="LaButti K."/>
            <person name="Lipzen A."/>
            <person name="Lombard V."/>
            <person name="Magnuson J."/>
            <person name="Maillard F."/>
            <person name="Murat C."/>
            <person name="Nolan M."/>
            <person name="Ohm R.A."/>
            <person name="Pangilinan J."/>
            <person name="Pereira M.F."/>
            <person name="Perotto S."/>
            <person name="Peter M."/>
            <person name="Pfister S."/>
            <person name="Riley R."/>
            <person name="Sitrit Y."/>
            <person name="Stielow J.B."/>
            <person name="Szollosi G."/>
            <person name="Zifcakova L."/>
            <person name="Stursova M."/>
            <person name="Spatafora J.W."/>
            <person name="Tedersoo L."/>
            <person name="Vaario L.M."/>
            <person name="Yamada A."/>
            <person name="Yan M."/>
            <person name="Wang P."/>
            <person name="Xu J."/>
            <person name="Bruns T."/>
            <person name="Baldrian P."/>
            <person name="Vilgalys R."/>
            <person name="Dunand C."/>
            <person name="Henrissat B."/>
            <person name="Grigoriev I.V."/>
            <person name="Hibbett D."/>
            <person name="Nagy L.G."/>
            <person name="Martin F.M."/>
        </authorList>
    </citation>
    <scope>NUCLEOTIDE SEQUENCE</scope>
    <source>
        <strain evidence="1">P2</strain>
    </source>
</reference>
<evidence type="ECO:0000313" key="2">
    <source>
        <dbReference type="Proteomes" id="UP000886501"/>
    </source>
</evidence>
<organism evidence="1 2">
    <name type="scientific">Thelephora ganbajun</name>
    <name type="common">Ganba fungus</name>
    <dbReference type="NCBI Taxonomy" id="370292"/>
    <lineage>
        <taxon>Eukaryota</taxon>
        <taxon>Fungi</taxon>
        <taxon>Dikarya</taxon>
        <taxon>Basidiomycota</taxon>
        <taxon>Agaricomycotina</taxon>
        <taxon>Agaricomycetes</taxon>
        <taxon>Thelephorales</taxon>
        <taxon>Thelephoraceae</taxon>
        <taxon>Thelephora</taxon>
    </lineage>
</organism>
<dbReference type="Proteomes" id="UP000886501">
    <property type="component" value="Unassembled WGS sequence"/>
</dbReference>
<accession>A0ACB6ZYC3</accession>
<proteinExistence type="predicted"/>
<evidence type="ECO:0000313" key="1">
    <source>
        <dbReference type="EMBL" id="KAF9654106.1"/>
    </source>
</evidence>
<gene>
    <name evidence="1" type="ORF">BDM02DRAFT_3106366</name>
</gene>